<dbReference type="EMBL" id="SJPP01000004">
    <property type="protein sequence ID" value="TWU05193.1"/>
    <property type="molecule type" value="Genomic_DNA"/>
</dbReference>
<protein>
    <submittedName>
        <fullName evidence="1">Uncharacterized protein</fullName>
    </submittedName>
</protein>
<proteinExistence type="predicted"/>
<organism evidence="1 2">
    <name type="scientific">Symmachiella macrocystis</name>
    <dbReference type="NCBI Taxonomy" id="2527985"/>
    <lineage>
        <taxon>Bacteria</taxon>
        <taxon>Pseudomonadati</taxon>
        <taxon>Planctomycetota</taxon>
        <taxon>Planctomycetia</taxon>
        <taxon>Planctomycetales</taxon>
        <taxon>Planctomycetaceae</taxon>
        <taxon>Symmachiella</taxon>
    </lineage>
</organism>
<name>A0A5C6AYY5_9PLAN</name>
<gene>
    <name evidence="1" type="ORF">CA54_58810</name>
</gene>
<dbReference type="AlphaFoldDB" id="A0A5C6AYY5"/>
<reference evidence="1 2" key="1">
    <citation type="submission" date="2019-02" db="EMBL/GenBank/DDBJ databases">
        <title>Deep-cultivation of Planctomycetes and their phenomic and genomic characterization uncovers novel biology.</title>
        <authorList>
            <person name="Wiegand S."/>
            <person name="Jogler M."/>
            <person name="Boedeker C."/>
            <person name="Pinto D."/>
            <person name="Vollmers J."/>
            <person name="Rivas-Marin E."/>
            <person name="Kohn T."/>
            <person name="Peeters S.H."/>
            <person name="Heuer A."/>
            <person name="Rast P."/>
            <person name="Oberbeckmann S."/>
            <person name="Bunk B."/>
            <person name="Jeske O."/>
            <person name="Meyerdierks A."/>
            <person name="Storesund J.E."/>
            <person name="Kallscheuer N."/>
            <person name="Luecker S."/>
            <person name="Lage O.M."/>
            <person name="Pohl T."/>
            <person name="Merkel B.J."/>
            <person name="Hornburger P."/>
            <person name="Mueller R.-W."/>
            <person name="Bruemmer F."/>
            <person name="Labrenz M."/>
            <person name="Spormann A.M."/>
            <person name="Op Den Camp H."/>
            <person name="Overmann J."/>
            <person name="Amann R."/>
            <person name="Jetten M.S.M."/>
            <person name="Mascher T."/>
            <person name="Medema M.H."/>
            <person name="Devos D.P."/>
            <person name="Kaster A.-K."/>
            <person name="Ovreas L."/>
            <person name="Rohde M."/>
            <person name="Galperin M.Y."/>
            <person name="Jogler C."/>
        </authorList>
    </citation>
    <scope>NUCLEOTIDE SEQUENCE [LARGE SCALE GENOMIC DNA]</scope>
    <source>
        <strain evidence="1 2">CA54</strain>
    </source>
</reference>
<dbReference type="Proteomes" id="UP000320735">
    <property type="component" value="Unassembled WGS sequence"/>
</dbReference>
<sequence length="70" mass="7803">MDRVRHETAAAADDMQHDHRQIINKSAVFCGPVSAAAYNYKYCGDAICPFVCEFIVTDLNSICQHLVISQ</sequence>
<evidence type="ECO:0000313" key="1">
    <source>
        <dbReference type="EMBL" id="TWU05193.1"/>
    </source>
</evidence>
<comment type="caution">
    <text evidence="1">The sequence shown here is derived from an EMBL/GenBank/DDBJ whole genome shotgun (WGS) entry which is preliminary data.</text>
</comment>
<evidence type="ECO:0000313" key="2">
    <source>
        <dbReference type="Proteomes" id="UP000320735"/>
    </source>
</evidence>
<keyword evidence="2" id="KW-1185">Reference proteome</keyword>
<accession>A0A5C6AYY5</accession>